<feature type="transmembrane region" description="Helical" evidence="8">
    <location>
        <begin position="59"/>
        <end position="81"/>
    </location>
</feature>
<sequence length="367" mass="40110">MKGISIYRATFILAFGIALVAALYYGRQFFIPFTFGCLLAMLFLPVCKKLESWGVGRVPAILLCLFLIFLLLGAVAAVLSLQAASFAKDLPQIQEKLTQVITTLQDWIQSRFGVSPQKQLDMLKKGVSSLSQSGSNFVTMFFSGLLGSLTSFALVLVYIFFLLWKREKYEEFFLKLTRNENKPEAKETLGQITKVSSDYLAGRMLSMGMLAILYSIGFSIVGLKNGILLGIIAVIPTIIPYVGPLIGGFFPLAMAFVASSSDLVIPVLLVLVVAQAVDNYLIEPFVLGSNLNLSPFVTIVSIVVGELIWGVAGMILFIPLFAMIHIVADHVPALHPIAFLLGDTEGEPAFIGKIKEWVGKAKEKAKK</sequence>
<keyword evidence="7 8" id="KW-0472">Membrane</keyword>
<dbReference type="Proteomes" id="UP001168528">
    <property type="component" value="Unassembled WGS sequence"/>
</dbReference>
<evidence type="ECO:0000256" key="5">
    <source>
        <dbReference type="ARBA" id="ARBA00022692"/>
    </source>
</evidence>
<keyword evidence="4" id="KW-1003">Cell membrane</keyword>
<evidence type="ECO:0000313" key="10">
    <source>
        <dbReference type="Proteomes" id="UP001168528"/>
    </source>
</evidence>
<proteinExistence type="inferred from homology"/>
<accession>A0ABT8RAL6</accession>
<evidence type="ECO:0000256" key="1">
    <source>
        <dbReference type="ARBA" id="ARBA00004651"/>
    </source>
</evidence>
<keyword evidence="6 8" id="KW-1133">Transmembrane helix</keyword>
<dbReference type="Pfam" id="PF01594">
    <property type="entry name" value="AI-2E_transport"/>
    <property type="match status" value="1"/>
</dbReference>
<feature type="transmembrane region" description="Helical" evidence="8">
    <location>
        <begin position="7"/>
        <end position="24"/>
    </location>
</feature>
<feature type="transmembrane region" description="Helical" evidence="8">
    <location>
        <begin position="30"/>
        <end position="47"/>
    </location>
</feature>
<dbReference type="EMBL" id="JAUKPO010000016">
    <property type="protein sequence ID" value="MDO1449044.1"/>
    <property type="molecule type" value="Genomic_DNA"/>
</dbReference>
<keyword evidence="3" id="KW-0813">Transport</keyword>
<evidence type="ECO:0000256" key="6">
    <source>
        <dbReference type="ARBA" id="ARBA00022989"/>
    </source>
</evidence>
<evidence type="ECO:0000256" key="2">
    <source>
        <dbReference type="ARBA" id="ARBA00009773"/>
    </source>
</evidence>
<name>A0ABT8RAL6_9BACT</name>
<feature type="transmembrane region" description="Helical" evidence="8">
    <location>
        <begin position="253"/>
        <end position="276"/>
    </location>
</feature>
<gene>
    <name evidence="9" type="ORF">Q0590_22390</name>
</gene>
<feature type="transmembrane region" description="Helical" evidence="8">
    <location>
        <begin position="296"/>
        <end position="322"/>
    </location>
</feature>
<comment type="similarity">
    <text evidence="2">Belongs to the autoinducer-2 exporter (AI-2E) (TC 2.A.86) family.</text>
</comment>
<feature type="transmembrane region" description="Helical" evidence="8">
    <location>
        <begin position="137"/>
        <end position="164"/>
    </location>
</feature>
<feature type="transmembrane region" description="Helical" evidence="8">
    <location>
        <begin position="200"/>
        <end position="221"/>
    </location>
</feature>
<organism evidence="9 10">
    <name type="scientific">Rhodocytophaga aerolata</name>
    <dbReference type="NCBI Taxonomy" id="455078"/>
    <lineage>
        <taxon>Bacteria</taxon>
        <taxon>Pseudomonadati</taxon>
        <taxon>Bacteroidota</taxon>
        <taxon>Cytophagia</taxon>
        <taxon>Cytophagales</taxon>
        <taxon>Rhodocytophagaceae</taxon>
        <taxon>Rhodocytophaga</taxon>
    </lineage>
</organism>
<keyword evidence="5 8" id="KW-0812">Transmembrane</keyword>
<reference evidence="9" key="1">
    <citation type="submission" date="2023-07" db="EMBL/GenBank/DDBJ databases">
        <title>The genome sequence of Rhodocytophaga aerolata KACC 12507.</title>
        <authorList>
            <person name="Zhang X."/>
        </authorList>
    </citation>
    <scope>NUCLEOTIDE SEQUENCE</scope>
    <source>
        <strain evidence="9">KACC 12507</strain>
    </source>
</reference>
<evidence type="ECO:0000256" key="8">
    <source>
        <dbReference type="SAM" id="Phobius"/>
    </source>
</evidence>
<keyword evidence="10" id="KW-1185">Reference proteome</keyword>
<comment type="subcellular location">
    <subcellularLocation>
        <location evidence="1">Cell membrane</location>
        <topology evidence="1">Multi-pass membrane protein</topology>
    </subcellularLocation>
</comment>
<evidence type="ECO:0000256" key="4">
    <source>
        <dbReference type="ARBA" id="ARBA00022475"/>
    </source>
</evidence>
<dbReference type="RefSeq" id="WP_302039847.1">
    <property type="nucleotide sequence ID" value="NZ_JAUKPO010000016.1"/>
</dbReference>
<evidence type="ECO:0000256" key="7">
    <source>
        <dbReference type="ARBA" id="ARBA00023136"/>
    </source>
</evidence>
<dbReference type="PANTHER" id="PTHR21716">
    <property type="entry name" value="TRANSMEMBRANE PROTEIN"/>
    <property type="match status" value="1"/>
</dbReference>
<dbReference type="InterPro" id="IPR002549">
    <property type="entry name" value="AI-2E-like"/>
</dbReference>
<dbReference type="PANTHER" id="PTHR21716:SF53">
    <property type="entry name" value="PERMEASE PERM-RELATED"/>
    <property type="match status" value="1"/>
</dbReference>
<feature type="transmembrane region" description="Helical" evidence="8">
    <location>
        <begin position="227"/>
        <end position="246"/>
    </location>
</feature>
<evidence type="ECO:0000313" key="9">
    <source>
        <dbReference type="EMBL" id="MDO1449044.1"/>
    </source>
</evidence>
<evidence type="ECO:0000256" key="3">
    <source>
        <dbReference type="ARBA" id="ARBA00022448"/>
    </source>
</evidence>
<protein>
    <submittedName>
        <fullName evidence="9">AI-2E family transporter</fullName>
    </submittedName>
</protein>
<comment type="caution">
    <text evidence="9">The sequence shown here is derived from an EMBL/GenBank/DDBJ whole genome shotgun (WGS) entry which is preliminary data.</text>
</comment>